<evidence type="ECO:0000313" key="6">
    <source>
        <dbReference type="EMBL" id="JAC78551.1"/>
    </source>
</evidence>
<keyword evidence="2" id="KW-0479">Metal-binding</keyword>
<dbReference type="SUPFAM" id="SSF49899">
    <property type="entry name" value="Concanavalin A-like lectins/glucanases"/>
    <property type="match status" value="2"/>
</dbReference>
<dbReference type="AlphaFoldDB" id="A0A061S6Z7"/>
<protein>
    <recommendedName>
        <fullName evidence="7">Laminin G domain-containing protein</fullName>
    </recommendedName>
</protein>
<evidence type="ECO:0000256" key="1">
    <source>
        <dbReference type="ARBA" id="ARBA00001913"/>
    </source>
</evidence>
<feature type="region of interest" description="Disordered" evidence="5">
    <location>
        <begin position="903"/>
        <end position="952"/>
    </location>
</feature>
<feature type="compositionally biased region" description="Basic and acidic residues" evidence="5">
    <location>
        <begin position="940"/>
        <end position="952"/>
    </location>
</feature>
<keyword evidence="3" id="KW-0106">Calcium</keyword>
<dbReference type="Gene3D" id="2.60.120.200">
    <property type="match status" value="2"/>
</dbReference>
<dbReference type="PANTHER" id="PTHR19277">
    <property type="entry name" value="PENTRAXIN"/>
    <property type="match status" value="1"/>
</dbReference>
<keyword evidence="4" id="KW-1015">Disulfide bond</keyword>
<evidence type="ECO:0000256" key="2">
    <source>
        <dbReference type="ARBA" id="ARBA00022723"/>
    </source>
</evidence>
<proteinExistence type="predicted"/>
<feature type="compositionally biased region" description="Low complexity" evidence="5">
    <location>
        <begin position="922"/>
        <end position="936"/>
    </location>
</feature>
<dbReference type="EMBL" id="GBEZ01006871">
    <property type="protein sequence ID" value="JAC78551.1"/>
    <property type="molecule type" value="Transcribed_RNA"/>
</dbReference>
<feature type="compositionally biased region" description="Basic and acidic residues" evidence="5">
    <location>
        <begin position="370"/>
        <end position="380"/>
    </location>
</feature>
<gene>
    <name evidence="6" type="ORF">TSPGSL018_14850</name>
</gene>
<dbReference type="InterPro" id="IPR013320">
    <property type="entry name" value="ConA-like_dom_sf"/>
</dbReference>
<evidence type="ECO:0000256" key="5">
    <source>
        <dbReference type="SAM" id="MobiDB-lite"/>
    </source>
</evidence>
<reference evidence="6" key="1">
    <citation type="submission" date="2014-05" db="EMBL/GenBank/DDBJ databases">
        <title>The transcriptome of the halophilic microalga Tetraselmis sp. GSL018 isolated from the Great Salt Lake, Utah.</title>
        <authorList>
            <person name="Jinkerson R.E."/>
            <person name="D'Adamo S."/>
            <person name="Posewitz M.C."/>
        </authorList>
    </citation>
    <scope>NUCLEOTIDE SEQUENCE</scope>
    <source>
        <strain evidence="6">GSL018</strain>
    </source>
</reference>
<name>A0A061S6Z7_9CHLO</name>
<accession>A0A061S6Z7</accession>
<evidence type="ECO:0000256" key="3">
    <source>
        <dbReference type="ARBA" id="ARBA00022837"/>
    </source>
</evidence>
<organism evidence="6">
    <name type="scientific">Tetraselmis sp. GSL018</name>
    <dbReference type="NCBI Taxonomy" id="582737"/>
    <lineage>
        <taxon>Eukaryota</taxon>
        <taxon>Viridiplantae</taxon>
        <taxon>Chlorophyta</taxon>
        <taxon>core chlorophytes</taxon>
        <taxon>Chlorodendrophyceae</taxon>
        <taxon>Chlorodendrales</taxon>
        <taxon>Chlorodendraceae</taxon>
        <taxon>Tetraselmis</taxon>
    </lineage>
</organism>
<dbReference type="InterPro" id="IPR051360">
    <property type="entry name" value="Neuronal_Pentraxin_Related"/>
</dbReference>
<dbReference type="Pfam" id="PF13385">
    <property type="entry name" value="Laminin_G_3"/>
    <property type="match status" value="1"/>
</dbReference>
<feature type="region of interest" description="Disordered" evidence="5">
    <location>
        <begin position="370"/>
        <end position="403"/>
    </location>
</feature>
<feature type="compositionally biased region" description="Polar residues" evidence="5">
    <location>
        <begin position="381"/>
        <end position="401"/>
    </location>
</feature>
<evidence type="ECO:0000256" key="4">
    <source>
        <dbReference type="ARBA" id="ARBA00023157"/>
    </source>
</evidence>
<dbReference type="GO" id="GO:0046872">
    <property type="term" value="F:metal ion binding"/>
    <property type="evidence" value="ECO:0007669"/>
    <property type="project" value="UniProtKB-KW"/>
</dbReference>
<comment type="cofactor">
    <cofactor evidence="1">
        <name>Ca(2+)</name>
        <dbReference type="ChEBI" id="CHEBI:29108"/>
    </cofactor>
</comment>
<sequence length="1068" mass="114754">MCMVGDGSWHTCAPRPEGEASRLQGTAPLSGLCWTGNADSALGRVWDPCEEGLTCAGLRMDVGSVNGLLSEVLQDMDLPKLSNLSEAGTIGLCAPLPANVDWLPPLESAGEPPLAFFPLSGTTVTSWPAGEFIGTSNGVDVVRDPAMGSVIRCHQSEQDHVLIENIPYGKSGAWTISLWIKATNSSGEDFQYIFSHSADEIMQWTPNQVQLYIPERSHAAFGVVRAIVKDSQDVNLGYFSETYLDSDGEISNNSPRQLPKDHTNVLDGSWHMLTLSTLPSGERGFRMYVDGNLSGELSTLAAERRGMDIDGGRPLLPDSEIILCGRVDLQKDRHFEGEIAQLSLYARALEEAEVASLYSRVAQRMQQIELDAKPNPEDMSKSPTTTSATPCDLDGSQNADSSVARGQCDEGQVCVAASDGNRTTTDGFSDPDRNKTIHGVCKDIPDGLQRLFDGSAEPDFPLPVAWFGMDGGLLSWPAEEKYSLRLGGDSEFVDDDAMGTVLQCGTTNRGQAVLDPVPVGSVNGSLSISLWLRANREANDNAMFHYLLSGEEDTSNVWQWETRMYGTWQPNQVQLFIPAEKHASHGVARALLRDSTDTASENQAFLDSDGIISYNGPRQRSHADLLDGKWHMLSITTLPYGGKGFRLYVDGQLAAELGPGAKSLTAVRATGGNPIHLSGPISICGRRDESPARHFPGRIAGVGFWNKALQPDQVLSLYNAVASKLQGGMAPQTKQLTSKLPPIASVMLLSGSQPRHWYHILAQRMSASGHRCIFPASGYGGDVLSDCSPLPPARPKNVSLAGSGSGNGWCPTEETGSWEPCAPQSFPMEKTTWVEIPMRRTRTEASDACVFPAAIPADIDVVETESQSLFSLQPSFKVALDCVPTQESPVGVCSTTDGSWEECVPEGSMASPSEEADPEPMESPTSSSPLVSFSVPGETIEPREGRSSLRGEQEDAKALLQIREAILGSAIGSKVVGRPETEEAALSLPCRDGQEPGWADIVCDSDSRVASLSLRFVAHRPRTRHSPPISMARFPVLDSLDTAVPSGTGIGVSSSCQSRSTTSLRCAG</sequence>
<dbReference type="PANTHER" id="PTHR19277:SF125">
    <property type="entry name" value="B6"/>
    <property type="match status" value="1"/>
</dbReference>
<evidence type="ECO:0008006" key="7">
    <source>
        <dbReference type="Google" id="ProtNLM"/>
    </source>
</evidence>